<dbReference type="Pfam" id="PF02110">
    <property type="entry name" value="HK"/>
    <property type="match status" value="1"/>
</dbReference>
<keyword evidence="8 11" id="KW-0067">ATP-binding</keyword>
<sequence length="278" mass="29467">MNPFENILSAVRQKRPLVHFITNYVTVNDCANMTLALGGSPIMADDLCEVEQIVGHCSALVLNIGTLSERTVQSMLAAGKEANRLGRPVVFDPVGVGASRFRNETAAMLLREVRFDVIKGNISEIAYLAEGIGTTKGVDANLDALSTEGNLRWHTDLARKVSTQTGAAIVISGPIDIVADSHEAWAIRNGHPMMANITGTGCMSAGVIGCCVGADPQALLPSCVCAMSAMGICGELAYEKLLSVDGGSGTYRVLLMDAMSKLDGATLTRRSKAERLRI</sequence>
<evidence type="ECO:0000256" key="1">
    <source>
        <dbReference type="ARBA" id="ARBA00001771"/>
    </source>
</evidence>
<evidence type="ECO:0000256" key="9">
    <source>
        <dbReference type="ARBA" id="ARBA00022842"/>
    </source>
</evidence>
<dbReference type="OrthoDB" id="8909021at2"/>
<organism evidence="12 13">
    <name type="scientific">Bilophila wadsworthia (strain 3_1_6)</name>
    <dbReference type="NCBI Taxonomy" id="563192"/>
    <lineage>
        <taxon>Bacteria</taxon>
        <taxon>Pseudomonadati</taxon>
        <taxon>Thermodesulfobacteriota</taxon>
        <taxon>Desulfovibrionia</taxon>
        <taxon>Desulfovibrionales</taxon>
        <taxon>Desulfovibrionaceae</taxon>
        <taxon>Bilophila</taxon>
    </lineage>
</organism>
<evidence type="ECO:0000256" key="4">
    <source>
        <dbReference type="ARBA" id="ARBA00022679"/>
    </source>
</evidence>
<evidence type="ECO:0000313" key="13">
    <source>
        <dbReference type="Proteomes" id="UP000006034"/>
    </source>
</evidence>
<dbReference type="GeneID" id="78086787"/>
<evidence type="ECO:0000256" key="2">
    <source>
        <dbReference type="ARBA" id="ARBA00001946"/>
    </source>
</evidence>
<keyword evidence="9 11" id="KW-0460">Magnesium</keyword>
<accession>E5Y2M6</accession>
<evidence type="ECO:0000256" key="10">
    <source>
        <dbReference type="ARBA" id="ARBA00022977"/>
    </source>
</evidence>
<dbReference type="GO" id="GO:0009229">
    <property type="term" value="P:thiamine diphosphate biosynthetic process"/>
    <property type="evidence" value="ECO:0007669"/>
    <property type="project" value="UniProtKB-UniRule"/>
</dbReference>
<dbReference type="RefSeq" id="WP_005024619.1">
    <property type="nucleotide sequence ID" value="NZ_KE150239.1"/>
</dbReference>
<keyword evidence="4 11" id="KW-0808">Transferase</keyword>
<dbReference type="STRING" id="563192.HMPREF0179_00437"/>
<evidence type="ECO:0000256" key="11">
    <source>
        <dbReference type="HAMAP-Rule" id="MF_00228"/>
    </source>
</evidence>
<dbReference type="PRINTS" id="PR01099">
    <property type="entry name" value="HYETHTZKNASE"/>
</dbReference>
<dbReference type="CDD" id="cd01170">
    <property type="entry name" value="THZ_kinase"/>
    <property type="match status" value="1"/>
</dbReference>
<dbReference type="PIRSF" id="PIRSF000513">
    <property type="entry name" value="Thz_kinase"/>
    <property type="match status" value="1"/>
</dbReference>
<reference evidence="12 13" key="2">
    <citation type="submission" date="2013-04" db="EMBL/GenBank/DDBJ databases">
        <title>The Genome Sequence of Bilophila wadsworthia 3_1_6.</title>
        <authorList>
            <consortium name="The Broad Institute Genomics Platform"/>
            <person name="Earl A."/>
            <person name="Ward D."/>
            <person name="Feldgarden M."/>
            <person name="Gevers D."/>
            <person name="Sibley C."/>
            <person name="Strauss J."/>
            <person name="Allen-Vercoe E."/>
            <person name="Walker B."/>
            <person name="Young S."/>
            <person name="Zeng Q."/>
            <person name="Gargeya S."/>
            <person name="Fitzgerald M."/>
            <person name="Haas B."/>
            <person name="Abouelleil A."/>
            <person name="Allen A.W."/>
            <person name="Alvarado L."/>
            <person name="Arachchi H.M."/>
            <person name="Berlin A.M."/>
            <person name="Chapman S.B."/>
            <person name="Gainer-Dewar J."/>
            <person name="Goldberg J."/>
            <person name="Griggs A."/>
            <person name="Gujja S."/>
            <person name="Hansen M."/>
            <person name="Howarth C."/>
            <person name="Imamovic A."/>
            <person name="Ireland A."/>
            <person name="Larimer J."/>
            <person name="McCowan C."/>
            <person name="Murphy C."/>
            <person name="Pearson M."/>
            <person name="Poon T.W."/>
            <person name="Priest M."/>
            <person name="Roberts A."/>
            <person name="Saif S."/>
            <person name="Shea T."/>
            <person name="Sisk P."/>
            <person name="Sykes S."/>
            <person name="Wortman J."/>
            <person name="Nusbaum C."/>
            <person name="Birren B."/>
        </authorList>
    </citation>
    <scope>NUCLEOTIDE SEQUENCE [LARGE SCALE GENOMIC DNA]</scope>
    <source>
        <strain evidence="12 13">3_1_6</strain>
    </source>
</reference>
<dbReference type="InterPro" id="IPR029056">
    <property type="entry name" value="Ribokinase-like"/>
</dbReference>
<proteinExistence type="inferred from homology"/>
<keyword evidence="5 11" id="KW-0479">Metal-binding</keyword>
<evidence type="ECO:0000256" key="8">
    <source>
        <dbReference type="ARBA" id="ARBA00022840"/>
    </source>
</evidence>
<dbReference type="GO" id="GO:0004417">
    <property type="term" value="F:hydroxyethylthiazole kinase activity"/>
    <property type="evidence" value="ECO:0007669"/>
    <property type="project" value="UniProtKB-UniRule"/>
</dbReference>
<comment type="caution">
    <text evidence="12">The sequence shown here is derived from an EMBL/GenBank/DDBJ whole genome shotgun (WGS) entry which is preliminary data.</text>
</comment>
<evidence type="ECO:0000313" key="12">
    <source>
        <dbReference type="EMBL" id="EFV45816.1"/>
    </source>
</evidence>
<comment type="cofactor">
    <cofactor evidence="2 11">
        <name>Mg(2+)</name>
        <dbReference type="ChEBI" id="CHEBI:18420"/>
    </cofactor>
</comment>
<dbReference type="NCBIfam" id="NF006830">
    <property type="entry name" value="PRK09355.1"/>
    <property type="match status" value="1"/>
</dbReference>
<dbReference type="EC" id="2.7.1.50" evidence="11"/>
<gene>
    <name evidence="11" type="primary">thiM</name>
    <name evidence="12" type="ORF">HMPREF0179_00437</name>
</gene>
<dbReference type="HOGENOM" id="CLU_019943_0_0_7"/>
<dbReference type="SUPFAM" id="SSF53613">
    <property type="entry name" value="Ribokinase-like"/>
    <property type="match status" value="1"/>
</dbReference>
<dbReference type="GO" id="GO:0009228">
    <property type="term" value="P:thiamine biosynthetic process"/>
    <property type="evidence" value="ECO:0007669"/>
    <property type="project" value="UniProtKB-KW"/>
</dbReference>
<name>E5Y2M6_BILW3</name>
<dbReference type="InterPro" id="IPR000417">
    <property type="entry name" value="Hyethyz_kinase"/>
</dbReference>
<dbReference type="UniPathway" id="UPA00060">
    <property type="reaction ID" value="UER00139"/>
</dbReference>
<evidence type="ECO:0000256" key="6">
    <source>
        <dbReference type="ARBA" id="ARBA00022741"/>
    </source>
</evidence>
<reference evidence="12 13" key="1">
    <citation type="submission" date="2010-10" db="EMBL/GenBank/DDBJ databases">
        <authorList>
            <consortium name="The Broad Institute Genome Sequencing Platform"/>
            <person name="Ward D."/>
            <person name="Earl A."/>
            <person name="Feldgarden M."/>
            <person name="Young S.K."/>
            <person name="Gargeya S."/>
            <person name="Zeng Q."/>
            <person name="Alvarado L."/>
            <person name="Berlin A."/>
            <person name="Bochicchio J."/>
            <person name="Chapman S.B."/>
            <person name="Chen Z."/>
            <person name="Freedman E."/>
            <person name="Gellesch M."/>
            <person name="Goldberg J."/>
            <person name="Griggs A."/>
            <person name="Gujja S."/>
            <person name="Heilman E."/>
            <person name="Heiman D."/>
            <person name="Howarth C."/>
            <person name="Mehta T."/>
            <person name="Neiman D."/>
            <person name="Pearson M."/>
            <person name="Roberts A."/>
            <person name="Saif S."/>
            <person name="Shea T."/>
            <person name="Shenoy N."/>
            <person name="Sisk P."/>
            <person name="Stolte C."/>
            <person name="Sykes S."/>
            <person name="White J."/>
            <person name="Yandava C."/>
            <person name="Allen-Vercoe E."/>
            <person name="Sibley C."/>
            <person name="Ambrose C.E."/>
            <person name="Strauss J."/>
            <person name="Daigneault M."/>
            <person name="Haas B."/>
            <person name="Nusbaum C."/>
            <person name="Birren B."/>
        </authorList>
    </citation>
    <scope>NUCLEOTIDE SEQUENCE [LARGE SCALE GENOMIC DNA]</scope>
    <source>
        <strain evidence="12 13">3_1_6</strain>
    </source>
</reference>
<feature type="binding site" evidence="11">
    <location>
        <position position="119"/>
    </location>
    <ligand>
        <name>ATP</name>
        <dbReference type="ChEBI" id="CHEBI:30616"/>
    </ligand>
</feature>
<dbReference type="eggNOG" id="COG2145">
    <property type="taxonomic scope" value="Bacteria"/>
</dbReference>
<evidence type="ECO:0000256" key="7">
    <source>
        <dbReference type="ARBA" id="ARBA00022777"/>
    </source>
</evidence>
<keyword evidence="6 11" id="KW-0547">Nucleotide-binding</keyword>
<feature type="binding site" evidence="11">
    <location>
        <position position="172"/>
    </location>
    <ligand>
        <name>ATP</name>
        <dbReference type="ChEBI" id="CHEBI:30616"/>
    </ligand>
</feature>
<comment type="pathway">
    <text evidence="3 11">Cofactor biosynthesis; thiamine diphosphate biosynthesis; 4-methyl-5-(2-phosphoethyl)-thiazole from 5-(2-hydroxyethyl)-4-methylthiazole: step 1/1.</text>
</comment>
<keyword evidence="10 11" id="KW-0784">Thiamine biosynthesis</keyword>
<dbReference type="Proteomes" id="UP000006034">
    <property type="component" value="Unassembled WGS sequence"/>
</dbReference>
<comment type="similarity">
    <text evidence="11">Belongs to the Thz kinase family.</text>
</comment>
<dbReference type="AlphaFoldDB" id="E5Y2M6"/>
<dbReference type="HAMAP" id="MF_00228">
    <property type="entry name" value="Thz_kinase"/>
    <property type="match status" value="1"/>
</dbReference>
<feature type="binding site" evidence="11">
    <location>
        <position position="199"/>
    </location>
    <ligand>
        <name>substrate</name>
    </ligand>
</feature>
<protein>
    <recommendedName>
        <fullName evidence="11">Hydroxyethylthiazole kinase</fullName>
        <ecNumber evidence="11">2.7.1.50</ecNumber>
    </recommendedName>
    <alternativeName>
        <fullName evidence="11">4-methyl-5-beta-hydroxyethylthiazole kinase</fullName>
        <shortName evidence="11">TH kinase</shortName>
        <shortName evidence="11">Thz kinase</shortName>
    </alternativeName>
</protein>
<keyword evidence="13" id="KW-1185">Reference proteome</keyword>
<comment type="function">
    <text evidence="11">Catalyzes the phosphorylation of the hydroxyl group of 4-methyl-5-beta-hydroxyethylthiazole (THZ).</text>
</comment>
<dbReference type="GO" id="GO:0005524">
    <property type="term" value="F:ATP binding"/>
    <property type="evidence" value="ECO:0007669"/>
    <property type="project" value="UniProtKB-UniRule"/>
</dbReference>
<evidence type="ECO:0000256" key="3">
    <source>
        <dbReference type="ARBA" id="ARBA00004868"/>
    </source>
</evidence>
<comment type="catalytic activity">
    <reaction evidence="1 11">
        <text>5-(2-hydroxyethyl)-4-methylthiazole + ATP = 4-methyl-5-(2-phosphooxyethyl)-thiazole + ADP + H(+)</text>
        <dbReference type="Rhea" id="RHEA:24212"/>
        <dbReference type="ChEBI" id="CHEBI:15378"/>
        <dbReference type="ChEBI" id="CHEBI:17957"/>
        <dbReference type="ChEBI" id="CHEBI:30616"/>
        <dbReference type="ChEBI" id="CHEBI:58296"/>
        <dbReference type="ChEBI" id="CHEBI:456216"/>
        <dbReference type="EC" id="2.7.1.50"/>
    </reaction>
</comment>
<dbReference type="GO" id="GO:0000287">
    <property type="term" value="F:magnesium ion binding"/>
    <property type="evidence" value="ECO:0007669"/>
    <property type="project" value="UniProtKB-UniRule"/>
</dbReference>
<feature type="binding site" evidence="11">
    <location>
        <position position="43"/>
    </location>
    <ligand>
        <name>substrate</name>
    </ligand>
</feature>
<dbReference type="Gene3D" id="3.40.1190.20">
    <property type="match status" value="1"/>
</dbReference>
<keyword evidence="7 11" id="KW-0418">Kinase</keyword>
<dbReference type="EMBL" id="ADCP02000002">
    <property type="protein sequence ID" value="EFV45816.1"/>
    <property type="molecule type" value="Genomic_DNA"/>
</dbReference>
<evidence type="ECO:0000256" key="5">
    <source>
        <dbReference type="ARBA" id="ARBA00022723"/>
    </source>
</evidence>